<protein>
    <submittedName>
        <fullName evidence="3">4-hydroxybenzoyl-CoA thioesterase</fullName>
    </submittedName>
</protein>
<dbReference type="Pfam" id="PF13279">
    <property type="entry name" value="4HBT_2"/>
    <property type="match status" value="1"/>
</dbReference>
<dbReference type="EMBL" id="WNKV01000012">
    <property type="protein sequence ID" value="MTW17763.1"/>
    <property type="molecule type" value="Genomic_DNA"/>
</dbReference>
<dbReference type="FunFam" id="3.10.129.10:FF:000004">
    <property type="entry name" value="Tol-pal system-associated acyl-CoA thioesterase"/>
    <property type="match status" value="1"/>
</dbReference>
<gene>
    <name evidence="3" type="ORF">GJ689_16270</name>
</gene>
<dbReference type="InterPro" id="IPR050563">
    <property type="entry name" value="4-hydroxybenzoyl-CoA_TE"/>
</dbReference>
<dbReference type="InterPro" id="IPR008272">
    <property type="entry name" value="HB-CoA_thioesterase_AS"/>
</dbReference>
<dbReference type="PANTHER" id="PTHR31793">
    <property type="entry name" value="4-HYDROXYBENZOYL-COA THIOESTERASE FAMILY MEMBER"/>
    <property type="match status" value="1"/>
</dbReference>
<dbReference type="InterPro" id="IPR029069">
    <property type="entry name" value="HotDog_dom_sf"/>
</dbReference>
<keyword evidence="2" id="KW-0378">Hydrolase</keyword>
<evidence type="ECO:0000256" key="2">
    <source>
        <dbReference type="ARBA" id="ARBA00022801"/>
    </source>
</evidence>
<dbReference type="Gene3D" id="3.10.129.10">
    <property type="entry name" value="Hotdog Thioesterase"/>
    <property type="match status" value="1"/>
</dbReference>
<dbReference type="GO" id="GO:0047617">
    <property type="term" value="F:fatty acyl-CoA hydrolase activity"/>
    <property type="evidence" value="ECO:0007669"/>
    <property type="project" value="TreeGrafter"/>
</dbReference>
<evidence type="ECO:0000256" key="1">
    <source>
        <dbReference type="ARBA" id="ARBA00005953"/>
    </source>
</evidence>
<dbReference type="PANTHER" id="PTHR31793:SF37">
    <property type="entry name" value="ACYL-COA THIOESTER HYDROLASE YBGC"/>
    <property type="match status" value="1"/>
</dbReference>
<dbReference type="RefSeq" id="WP_155480393.1">
    <property type="nucleotide sequence ID" value="NZ_WNKV01000012.1"/>
</dbReference>
<dbReference type="PROSITE" id="PS01328">
    <property type="entry name" value="4HBCOA_THIOESTERASE"/>
    <property type="match status" value="1"/>
</dbReference>
<dbReference type="AlphaFoldDB" id="A0A9X5AUC1"/>
<comment type="similarity">
    <text evidence="1">Belongs to the 4-hydroxybenzoyl-CoA thioesterase family.</text>
</comment>
<evidence type="ECO:0000313" key="3">
    <source>
        <dbReference type="EMBL" id="MTW17763.1"/>
    </source>
</evidence>
<dbReference type="InterPro" id="IPR006684">
    <property type="entry name" value="YbgC/YbaW"/>
</dbReference>
<proteinExistence type="inferred from homology"/>
<dbReference type="SUPFAM" id="SSF54637">
    <property type="entry name" value="Thioesterase/thiol ester dehydrase-isomerase"/>
    <property type="match status" value="1"/>
</dbReference>
<dbReference type="Proteomes" id="UP000438991">
    <property type="component" value="Unassembled WGS sequence"/>
</dbReference>
<name>A0A9X5AUC1_9BRAD</name>
<comment type="caution">
    <text evidence="3">The sequence shown here is derived from an EMBL/GenBank/DDBJ whole genome shotgun (WGS) entry which is preliminary data.</text>
</comment>
<dbReference type="CDD" id="cd00586">
    <property type="entry name" value="4HBT"/>
    <property type="match status" value="1"/>
</dbReference>
<reference evidence="3 4" key="1">
    <citation type="submission" date="2019-11" db="EMBL/GenBank/DDBJ databases">
        <title>Whole-genome sequence of Rhodoplanes serenus DSM 18633, type strain.</title>
        <authorList>
            <person name="Kyndt J.A."/>
            <person name="Meyer T.E."/>
        </authorList>
    </citation>
    <scope>NUCLEOTIDE SEQUENCE [LARGE SCALE GENOMIC DNA]</scope>
    <source>
        <strain evidence="3 4">DSM 18633</strain>
    </source>
</reference>
<evidence type="ECO:0000313" key="4">
    <source>
        <dbReference type="Proteomes" id="UP000438991"/>
    </source>
</evidence>
<sequence length="158" mass="16887">MTSAGLDGVITSGRHLMTVRVHGEDTDFSGIVYHASYLRFLERGRTNWLRLLGIGQRELWRSEGLGGIDAAGREGGGCALVVRAMTLDFCRSARLGDVVTVTTVPDVVKGASMWLAQTIGRGDTVMVAARVRIAATVGGQPRPLPQALRSALRRLTGA</sequence>
<accession>A0A9X5AUC1</accession>
<organism evidence="3 4">
    <name type="scientific">Rhodoplanes serenus</name>
    <dbReference type="NCBI Taxonomy" id="200615"/>
    <lineage>
        <taxon>Bacteria</taxon>
        <taxon>Pseudomonadati</taxon>
        <taxon>Pseudomonadota</taxon>
        <taxon>Alphaproteobacteria</taxon>
        <taxon>Hyphomicrobiales</taxon>
        <taxon>Nitrobacteraceae</taxon>
        <taxon>Rhodoplanes</taxon>
    </lineage>
</organism>
<dbReference type="PIRSF" id="PIRSF003230">
    <property type="entry name" value="YbgC"/>
    <property type="match status" value="1"/>
</dbReference>